<dbReference type="Pfam" id="PF04082">
    <property type="entry name" value="Fungal_trans"/>
    <property type="match status" value="1"/>
</dbReference>
<keyword evidence="3" id="KW-0539">Nucleus</keyword>
<evidence type="ECO:0000313" key="6">
    <source>
        <dbReference type="Proteomes" id="UP001217417"/>
    </source>
</evidence>
<dbReference type="InterPro" id="IPR050613">
    <property type="entry name" value="Sec_Metabolite_Reg"/>
</dbReference>
<dbReference type="GeneID" id="80884974"/>
<sequence length="913" mass="101950">MASNPIILITGANTGLGLETVKALLRSPKAYTILLGGRSLNNANAAAKEVQAEFPRSPSVVKTIQVDIEDDDSISKAFDHVDNEYGRVDVLINNAGGQFDQQFHFGNMTMREMWNKSWNVNTTGTCILTHTFVSLLLKSSDPRLIFITSGMSTLAESDNASIKLNQSPAKGWPKKEPAVAAYRSSKTGMNMMMREWTRILREDGVKVWCISPGFLATGLGGNQDMNKQMGGLDPSIGANFVRDVVEGARDQDTGKVVRRDGVQPWKSKLRCDRSQPCSSCVKRDDPDACSYRGSTGSRVDNSRQATVDGRLTHLESLVKNLMWNQESAPAPSENDVISPELSRYPAEIVVQTQSENVDATRYVGSTHWSAILDDIHELKIALGGYADVQEAEKRATPEAPALGSELIFGSSNSYSLQQVVSRFLPSKVEVDRYLSLYFQGETFIVPFIHTYHFQRQYREFWADTTSVKPLWLSILFSICCLASLIRGATDSYHSLQNDVVTESSQFHTAAGQCLVIGEYHRSQQFAVEALAIYGQCKNLRTLDPSREAGAILGMVVRMAYEMGYHRDPDSFGSFTVFEGEMRRRVWAACKQMDVMISFLLGLPSNICLENCDTKSPRNLLDSDFDIDTQVLPVSRSENEATRLLWFIVKDRQMDSFSKVCKDALSFKEKSEAEILELDEEIRQMYTTTPDVLRTRPLAESIADAPFLIMTRLYVEFIYLKGLCVLHRRYMARGNVFSTKSCVKAGKRLVSQFIDMYKELSPGGQLHAERWMLTNFTMNDFLLGIMVLCLVVHTHRKRGSRHPAIDSATESEVLLLLEQSYDICVEKSQASRDARRVSHAVGLILNGAESSNAPESQPGGDNAPRIDLASLSLQLERGDGQGNETPFDLLDPFNFMGNDFENIDWTVFDPQISG</sequence>
<dbReference type="CDD" id="cd00067">
    <property type="entry name" value="GAL4"/>
    <property type="match status" value="1"/>
</dbReference>
<dbReference type="PRINTS" id="PR00081">
    <property type="entry name" value="GDHRDH"/>
</dbReference>
<dbReference type="Gene3D" id="3.40.50.720">
    <property type="entry name" value="NAD(P)-binding Rossmann-like Domain"/>
    <property type="match status" value="1"/>
</dbReference>
<dbReference type="Proteomes" id="UP001217417">
    <property type="component" value="Unassembled WGS sequence"/>
</dbReference>
<dbReference type="CDD" id="cd12148">
    <property type="entry name" value="fungal_TF_MHR"/>
    <property type="match status" value="1"/>
</dbReference>
<dbReference type="FunFam" id="3.40.50.720:FF:000922">
    <property type="entry name" value="Uncharacterized protein"/>
    <property type="match status" value="1"/>
</dbReference>
<evidence type="ECO:0000256" key="3">
    <source>
        <dbReference type="ARBA" id="ARBA00023242"/>
    </source>
</evidence>
<name>A0AAD7VUX1_9ASCO</name>
<comment type="subcellular location">
    <subcellularLocation>
        <location evidence="1">Nucleus</location>
    </subcellularLocation>
</comment>
<comment type="caution">
    <text evidence="5">The sequence shown here is derived from an EMBL/GenBank/DDBJ whole genome shotgun (WGS) entry which is preliminary data.</text>
</comment>
<dbReference type="InterPro" id="IPR036864">
    <property type="entry name" value="Zn2-C6_fun-type_DNA-bd_sf"/>
</dbReference>
<feature type="domain" description="Xylanolytic transcriptional activator regulatory" evidence="4">
    <location>
        <begin position="548"/>
        <end position="622"/>
    </location>
</feature>
<dbReference type="SUPFAM" id="SSF51735">
    <property type="entry name" value="NAD(P)-binding Rossmann-fold domains"/>
    <property type="match status" value="1"/>
</dbReference>
<dbReference type="PANTHER" id="PTHR31001:SF49">
    <property type="entry name" value="ZN(II)2CYS6 TRANSCRIPTION FACTOR (EUROFUNG)"/>
    <property type="match status" value="1"/>
</dbReference>
<dbReference type="GO" id="GO:0008270">
    <property type="term" value="F:zinc ion binding"/>
    <property type="evidence" value="ECO:0007669"/>
    <property type="project" value="InterPro"/>
</dbReference>
<dbReference type="Pfam" id="PF00106">
    <property type="entry name" value="adh_short"/>
    <property type="match status" value="2"/>
</dbReference>
<dbReference type="RefSeq" id="XP_056047062.1">
    <property type="nucleotide sequence ID" value="XM_056189808.1"/>
</dbReference>
<dbReference type="InterPro" id="IPR007219">
    <property type="entry name" value="XnlR_reg_dom"/>
</dbReference>
<evidence type="ECO:0000313" key="5">
    <source>
        <dbReference type="EMBL" id="KAJ8103612.1"/>
    </source>
</evidence>
<dbReference type="EMBL" id="JARPMG010000001">
    <property type="protein sequence ID" value="KAJ8103612.1"/>
    <property type="molecule type" value="Genomic_DNA"/>
</dbReference>
<protein>
    <recommendedName>
        <fullName evidence="4">Xylanolytic transcriptional activator regulatory domain-containing protein</fullName>
    </recommendedName>
</protein>
<gene>
    <name evidence="5" type="ORF">POJ06DRAFT_279357</name>
</gene>
<dbReference type="InterPro" id="IPR002347">
    <property type="entry name" value="SDR_fam"/>
</dbReference>
<keyword evidence="2" id="KW-0479">Metal-binding</keyword>
<reference evidence="5" key="1">
    <citation type="submission" date="2023-03" db="EMBL/GenBank/DDBJ databases">
        <title>Near-Complete genome sequence of Lipomyces tetrasporous NRRL Y-64009, an oleaginous yeast capable of growing on lignocellulosic hydrolysates.</title>
        <authorList>
            <consortium name="Lawrence Berkeley National Laboratory"/>
            <person name="Jagtap S.S."/>
            <person name="Liu J.-J."/>
            <person name="Walukiewicz H.E."/>
            <person name="Pangilinan J."/>
            <person name="Lipzen A."/>
            <person name="Ahrendt S."/>
            <person name="Koriabine M."/>
            <person name="Cobaugh K."/>
            <person name="Salamov A."/>
            <person name="Yoshinaga Y."/>
            <person name="Ng V."/>
            <person name="Daum C."/>
            <person name="Grigoriev I.V."/>
            <person name="Slininger P.J."/>
            <person name="Dien B.S."/>
            <person name="Jin Y.-S."/>
            <person name="Rao C.V."/>
        </authorList>
    </citation>
    <scope>NUCLEOTIDE SEQUENCE</scope>
    <source>
        <strain evidence="5">NRRL Y-64009</strain>
    </source>
</reference>
<dbReference type="Gene3D" id="4.10.240.10">
    <property type="entry name" value="Zn(2)-C6 fungal-type DNA-binding domain"/>
    <property type="match status" value="1"/>
</dbReference>
<dbReference type="InterPro" id="IPR001138">
    <property type="entry name" value="Zn2Cys6_DnaBD"/>
</dbReference>
<dbReference type="GO" id="GO:0003677">
    <property type="term" value="F:DNA binding"/>
    <property type="evidence" value="ECO:0007669"/>
    <property type="project" value="InterPro"/>
</dbReference>
<evidence type="ECO:0000256" key="2">
    <source>
        <dbReference type="ARBA" id="ARBA00022723"/>
    </source>
</evidence>
<organism evidence="5 6">
    <name type="scientific">Lipomyces tetrasporus</name>
    <dbReference type="NCBI Taxonomy" id="54092"/>
    <lineage>
        <taxon>Eukaryota</taxon>
        <taxon>Fungi</taxon>
        <taxon>Dikarya</taxon>
        <taxon>Ascomycota</taxon>
        <taxon>Saccharomycotina</taxon>
        <taxon>Lipomycetes</taxon>
        <taxon>Lipomycetales</taxon>
        <taxon>Lipomycetaceae</taxon>
        <taxon>Lipomyces</taxon>
    </lineage>
</organism>
<dbReference type="GO" id="GO:0005634">
    <property type="term" value="C:nucleus"/>
    <property type="evidence" value="ECO:0007669"/>
    <property type="project" value="UniProtKB-SubCell"/>
</dbReference>
<evidence type="ECO:0000256" key="1">
    <source>
        <dbReference type="ARBA" id="ARBA00004123"/>
    </source>
</evidence>
<proteinExistence type="predicted"/>
<dbReference type="GO" id="GO:0006351">
    <property type="term" value="P:DNA-templated transcription"/>
    <property type="evidence" value="ECO:0007669"/>
    <property type="project" value="InterPro"/>
</dbReference>
<dbReference type="AlphaFoldDB" id="A0AAD7VUX1"/>
<accession>A0AAD7VUX1</accession>
<keyword evidence="6" id="KW-1185">Reference proteome</keyword>
<dbReference type="SMART" id="SM00906">
    <property type="entry name" value="Fungal_trans"/>
    <property type="match status" value="1"/>
</dbReference>
<dbReference type="GO" id="GO:0000981">
    <property type="term" value="F:DNA-binding transcription factor activity, RNA polymerase II-specific"/>
    <property type="evidence" value="ECO:0007669"/>
    <property type="project" value="InterPro"/>
</dbReference>
<dbReference type="PANTHER" id="PTHR31001">
    <property type="entry name" value="UNCHARACTERIZED TRANSCRIPTIONAL REGULATORY PROTEIN"/>
    <property type="match status" value="1"/>
</dbReference>
<evidence type="ECO:0000259" key="4">
    <source>
        <dbReference type="SMART" id="SM00906"/>
    </source>
</evidence>
<dbReference type="InterPro" id="IPR036291">
    <property type="entry name" value="NAD(P)-bd_dom_sf"/>
</dbReference>